<dbReference type="InterPro" id="IPR001810">
    <property type="entry name" value="F-box_dom"/>
</dbReference>
<reference evidence="2 4" key="1">
    <citation type="journal article" date="2014" name="Nat. Genet.">
        <title>Genome and transcriptome of the porcine whipworm Trichuris suis.</title>
        <authorList>
            <person name="Jex A.R."/>
            <person name="Nejsum P."/>
            <person name="Schwarz E.M."/>
            <person name="Hu L."/>
            <person name="Young N.D."/>
            <person name="Hall R.S."/>
            <person name="Korhonen P.K."/>
            <person name="Liao S."/>
            <person name="Thamsborg S."/>
            <person name="Xia J."/>
            <person name="Xu P."/>
            <person name="Wang S."/>
            <person name="Scheerlinck J.P."/>
            <person name="Hofmann A."/>
            <person name="Sternberg P.W."/>
            <person name="Wang J."/>
            <person name="Gasser R.B."/>
        </authorList>
    </citation>
    <scope>NUCLEOTIDE SEQUENCE [LARGE SCALE GENOMIC DNA]</scope>
    <source>
        <strain evidence="3">DCEP-RM93F</strain>
        <strain evidence="2">DCEP-RM93M</strain>
    </source>
</reference>
<dbReference type="SUPFAM" id="SSF52047">
    <property type="entry name" value="RNI-like"/>
    <property type="match status" value="1"/>
</dbReference>
<dbReference type="PROSITE" id="PS50181">
    <property type="entry name" value="FBOX"/>
    <property type="match status" value="1"/>
</dbReference>
<dbReference type="Proteomes" id="UP000030758">
    <property type="component" value="Unassembled WGS sequence"/>
</dbReference>
<evidence type="ECO:0000259" key="1">
    <source>
        <dbReference type="PROSITE" id="PS50181"/>
    </source>
</evidence>
<dbReference type="Pfam" id="PF00646">
    <property type="entry name" value="F-box"/>
    <property type="match status" value="1"/>
</dbReference>
<dbReference type="InterPro" id="IPR036047">
    <property type="entry name" value="F-box-like_dom_sf"/>
</dbReference>
<dbReference type="OrthoDB" id="10365322at2759"/>
<dbReference type="PANTHER" id="PTHR38926:SF5">
    <property type="entry name" value="F-BOX AND LEUCINE-RICH REPEAT PROTEIN 6"/>
    <property type="match status" value="1"/>
</dbReference>
<name>A0A085ML57_9BILA</name>
<keyword evidence="4" id="KW-1185">Reference proteome</keyword>
<dbReference type="Proteomes" id="UP000030764">
    <property type="component" value="Unassembled WGS sequence"/>
</dbReference>
<dbReference type="Gene3D" id="3.80.10.10">
    <property type="entry name" value="Ribonuclease Inhibitor"/>
    <property type="match status" value="1"/>
</dbReference>
<evidence type="ECO:0000313" key="3">
    <source>
        <dbReference type="EMBL" id="KFD70865.1"/>
    </source>
</evidence>
<dbReference type="EMBL" id="KL363186">
    <property type="protein sequence ID" value="KFD57953.1"/>
    <property type="molecule type" value="Genomic_DNA"/>
</dbReference>
<protein>
    <recommendedName>
        <fullName evidence="1">F-box domain-containing protein</fullName>
    </recommendedName>
</protein>
<proteinExistence type="predicted"/>
<dbReference type="InterPro" id="IPR032675">
    <property type="entry name" value="LRR_dom_sf"/>
</dbReference>
<dbReference type="PANTHER" id="PTHR38926">
    <property type="entry name" value="F-BOX DOMAIN CONTAINING PROTEIN, EXPRESSED"/>
    <property type="match status" value="1"/>
</dbReference>
<organism evidence="2 4">
    <name type="scientific">Trichuris suis</name>
    <name type="common">pig whipworm</name>
    <dbReference type="NCBI Taxonomy" id="68888"/>
    <lineage>
        <taxon>Eukaryota</taxon>
        <taxon>Metazoa</taxon>
        <taxon>Ecdysozoa</taxon>
        <taxon>Nematoda</taxon>
        <taxon>Enoplea</taxon>
        <taxon>Dorylaimia</taxon>
        <taxon>Trichinellida</taxon>
        <taxon>Trichuridae</taxon>
        <taxon>Trichuris</taxon>
    </lineage>
</organism>
<accession>A0A085ML57</accession>
<dbReference type="AlphaFoldDB" id="A0A085ML57"/>
<gene>
    <name evidence="2" type="ORF">M513_01186</name>
    <name evidence="3" type="ORF">M514_01186</name>
</gene>
<sequence>MSHQETDGIDSTYSCLPTSWDLFDTRYEAWKERRRAERQRQRRLLVIEEPRRPYIQSMPLEVLRNIIKHIDKSALLSARSVNSTFRREITIRMKTLTRVDLAQFLPEMFAIEGEQPVALILSSVPNVQELVIPGTVLRVLRNPVVELIAGLKDLKKLDMNNCFITFKGLRKLSESLPNLEELSLRSTRFVDREIDFENRRESRAVAYLSLSATSTEEYTSFFLSYKEIGDHVIGKLLLWKNLKKLDISGCVVEDSILKRMLCELTHLEELLVDDPRTIERLEREYGIQAREQPQLTALQNRSHNGLSVLDRPLDNLRTLSLMNWHASDSSVKNIMEKCTSLRELRFKLGYRPRNGIEPYFGSTKLITDHLPHPELLNTLSLYNIRADSNWPLFFSRCHRLKELTIEPMPSEADHLGDHVIFGRKAAWNSLKVPPRLFKMLTKWKRNMSPSLASFVICEIQPLTDPYEVDLSVSDTFTMPLLPDYTAHLEAMLSSLYRLDSLRVLSLIWKCIDVSLLYAIPDSVLRSIEVLDLQFGFDTPLHKITTLIERVCGRFCRRD</sequence>
<evidence type="ECO:0000313" key="2">
    <source>
        <dbReference type="EMBL" id="KFD57953.1"/>
    </source>
</evidence>
<evidence type="ECO:0000313" key="4">
    <source>
        <dbReference type="Proteomes" id="UP000030764"/>
    </source>
</evidence>
<dbReference type="EMBL" id="KL367485">
    <property type="protein sequence ID" value="KFD70865.1"/>
    <property type="molecule type" value="Genomic_DNA"/>
</dbReference>
<feature type="domain" description="F-box" evidence="1">
    <location>
        <begin position="52"/>
        <end position="99"/>
    </location>
</feature>
<dbReference type="SUPFAM" id="SSF81383">
    <property type="entry name" value="F-box domain"/>
    <property type="match status" value="1"/>
</dbReference>